<dbReference type="PANTHER" id="PTHR38111:SF6">
    <property type="entry name" value="FINGER DOMAIN PROTEIN, PUTATIVE (AFU_ORTHOLOGUE AFUA_8G01940)-RELATED"/>
    <property type="match status" value="1"/>
</dbReference>
<evidence type="ECO:0000313" key="2">
    <source>
        <dbReference type="Proteomes" id="UP000191500"/>
    </source>
</evidence>
<accession>A0A1V6U7I6</accession>
<organism evidence="1 2">
    <name type="scientific">Penicillium coprophilum</name>
    <dbReference type="NCBI Taxonomy" id="36646"/>
    <lineage>
        <taxon>Eukaryota</taxon>
        <taxon>Fungi</taxon>
        <taxon>Dikarya</taxon>
        <taxon>Ascomycota</taxon>
        <taxon>Pezizomycotina</taxon>
        <taxon>Eurotiomycetes</taxon>
        <taxon>Eurotiomycetidae</taxon>
        <taxon>Eurotiales</taxon>
        <taxon>Aspergillaceae</taxon>
        <taxon>Penicillium</taxon>
    </lineage>
</organism>
<reference evidence="2" key="1">
    <citation type="journal article" date="2017" name="Nat. Microbiol.">
        <title>Global analysis of biosynthetic gene clusters reveals vast potential of secondary metabolite production in Penicillium species.</title>
        <authorList>
            <person name="Nielsen J.C."/>
            <person name="Grijseels S."/>
            <person name="Prigent S."/>
            <person name="Ji B."/>
            <person name="Dainat J."/>
            <person name="Nielsen K.F."/>
            <person name="Frisvad J.C."/>
            <person name="Workman M."/>
            <person name="Nielsen J."/>
        </authorList>
    </citation>
    <scope>NUCLEOTIDE SEQUENCE [LARGE SCALE GENOMIC DNA]</scope>
    <source>
        <strain evidence="2">IBT 31321</strain>
    </source>
</reference>
<sequence>MPIYEDMPSPISRLYDQVRHDDKKLKIQVSSGQYPVLGLASRNQAFVVPVELGDRHFHVEYQVSNACDEAQPGCQSCERRGISCPGYTRNRKFYYFSASSQNEPSATSSQTRSSNTALVTAQAVAQHTIPPTSMDNALMPGLVSKALDRQCRRAFCDFVDAVFPNIYYSYSTRVELNWFEIAHKDQSAGNALQWAIRSLGTLQLARVNGNQGQILASQEMYGHALCQLVKAIENPATVGNNETLGAAVLLGVYESINATEQNSWLLHSSGISHLLRLRGAKRHVSGYGRTLILSFRGLLVYEAFARGEACFLENEEWRSALPLTIEDEERRGTNCALGQLMDYAFNEIAQCPGFLARTKALVASSSTTDVERNNLMDAINTSQELLGEVEIKIMAGVKADHEGNKKESEAFFGLIPASAKAASVNYTLEGVQSAIALLRQLSVLLVSDRSRQKTITPWLILGPCKNNQKIIKDSCELAQLSQEGSQLHPIGPRQQGNPKIWHDRIAMTMGMPDSS</sequence>
<dbReference type="InterPro" id="IPR053178">
    <property type="entry name" value="Osmoadaptation_assoc"/>
</dbReference>
<dbReference type="Proteomes" id="UP000191500">
    <property type="component" value="Unassembled WGS sequence"/>
</dbReference>
<proteinExistence type="predicted"/>
<keyword evidence="2" id="KW-1185">Reference proteome</keyword>
<evidence type="ECO:0000313" key="1">
    <source>
        <dbReference type="EMBL" id="OQE34405.1"/>
    </source>
</evidence>
<protein>
    <recommendedName>
        <fullName evidence="3">Zn(2)-C6 fungal-type domain-containing protein</fullName>
    </recommendedName>
</protein>
<dbReference type="Pfam" id="PF11951">
    <property type="entry name" value="Fungal_trans_2"/>
    <property type="match status" value="1"/>
</dbReference>
<name>A0A1V6U7I6_9EURO</name>
<evidence type="ECO:0008006" key="3">
    <source>
        <dbReference type="Google" id="ProtNLM"/>
    </source>
</evidence>
<gene>
    <name evidence="1" type="ORF">PENCOP_c018G03003</name>
</gene>
<dbReference type="STRING" id="36646.A0A1V6U7I6"/>
<dbReference type="EMBL" id="MDDG01000018">
    <property type="protein sequence ID" value="OQE34405.1"/>
    <property type="molecule type" value="Genomic_DNA"/>
</dbReference>
<comment type="caution">
    <text evidence="1">The sequence shown here is derived from an EMBL/GenBank/DDBJ whole genome shotgun (WGS) entry which is preliminary data.</text>
</comment>
<dbReference type="PANTHER" id="PTHR38111">
    <property type="entry name" value="ZN(2)-C6 FUNGAL-TYPE DOMAIN-CONTAINING PROTEIN-RELATED"/>
    <property type="match status" value="1"/>
</dbReference>
<dbReference type="AlphaFoldDB" id="A0A1V6U7I6"/>
<dbReference type="InterPro" id="IPR021858">
    <property type="entry name" value="Fun_TF"/>
</dbReference>